<reference evidence="1" key="2">
    <citation type="journal article" date="2015" name="Fish Shellfish Immunol.">
        <title>Early steps in the European eel (Anguilla anguilla)-Vibrio vulnificus interaction in the gills: Role of the RtxA13 toxin.</title>
        <authorList>
            <person name="Callol A."/>
            <person name="Pajuelo D."/>
            <person name="Ebbesson L."/>
            <person name="Teles M."/>
            <person name="MacKenzie S."/>
            <person name="Amaro C."/>
        </authorList>
    </citation>
    <scope>NUCLEOTIDE SEQUENCE</scope>
</reference>
<dbReference type="EMBL" id="GBXM01049754">
    <property type="protein sequence ID" value="JAH58823.1"/>
    <property type="molecule type" value="Transcribed_RNA"/>
</dbReference>
<reference evidence="1" key="1">
    <citation type="submission" date="2014-11" db="EMBL/GenBank/DDBJ databases">
        <authorList>
            <person name="Amaro Gonzalez C."/>
        </authorList>
    </citation>
    <scope>NUCLEOTIDE SEQUENCE</scope>
</reference>
<dbReference type="AlphaFoldDB" id="A0A0E9U1I7"/>
<accession>A0A0E9U1I7</accession>
<organism evidence="1">
    <name type="scientific">Anguilla anguilla</name>
    <name type="common">European freshwater eel</name>
    <name type="synonym">Muraena anguilla</name>
    <dbReference type="NCBI Taxonomy" id="7936"/>
    <lineage>
        <taxon>Eukaryota</taxon>
        <taxon>Metazoa</taxon>
        <taxon>Chordata</taxon>
        <taxon>Craniata</taxon>
        <taxon>Vertebrata</taxon>
        <taxon>Euteleostomi</taxon>
        <taxon>Actinopterygii</taxon>
        <taxon>Neopterygii</taxon>
        <taxon>Teleostei</taxon>
        <taxon>Anguilliformes</taxon>
        <taxon>Anguillidae</taxon>
        <taxon>Anguilla</taxon>
    </lineage>
</organism>
<protein>
    <submittedName>
        <fullName evidence="1">Uncharacterized protein</fullName>
    </submittedName>
</protein>
<evidence type="ECO:0000313" key="1">
    <source>
        <dbReference type="EMBL" id="JAH58823.1"/>
    </source>
</evidence>
<sequence length="44" mass="4894">MSNPLAQALSIATPVFPSFLASSWYGHWPEFNLACSQLLNLELK</sequence>
<proteinExistence type="predicted"/>
<name>A0A0E9U1I7_ANGAN</name>